<dbReference type="PROSITE" id="PS00018">
    <property type="entry name" value="EF_HAND_1"/>
    <property type="match status" value="1"/>
</dbReference>
<dbReference type="AlphaFoldDB" id="A0A8C6WE64"/>
<dbReference type="Proteomes" id="UP000694523">
    <property type="component" value="Unplaced"/>
</dbReference>
<keyword evidence="1" id="KW-0479">Metal-binding</keyword>
<dbReference type="Gene3D" id="1.10.238.10">
    <property type="entry name" value="EF-hand"/>
    <property type="match status" value="1"/>
</dbReference>
<accession>A0A8C6WE64</accession>
<dbReference type="SUPFAM" id="SSF47473">
    <property type="entry name" value="EF-hand"/>
    <property type="match status" value="1"/>
</dbReference>
<evidence type="ECO:0000256" key="1">
    <source>
        <dbReference type="ARBA" id="ARBA00022723"/>
    </source>
</evidence>
<reference evidence="4" key="2">
    <citation type="submission" date="2025-09" db="UniProtKB">
        <authorList>
            <consortium name="Ensembl"/>
        </authorList>
    </citation>
    <scope>IDENTIFICATION</scope>
</reference>
<organism evidence="4 5">
    <name type="scientific">Neogobius melanostomus</name>
    <name type="common">round goby</name>
    <dbReference type="NCBI Taxonomy" id="47308"/>
    <lineage>
        <taxon>Eukaryota</taxon>
        <taxon>Metazoa</taxon>
        <taxon>Chordata</taxon>
        <taxon>Craniata</taxon>
        <taxon>Vertebrata</taxon>
        <taxon>Euteleostomi</taxon>
        <taxon>Actinopterygii</taxon>
        <taxon>Neopterygii</taxon>
        <taxon>Teleostei</taxon>
        <taxon>Neoteleostei</taxon>
        <taxon>Acanthomorphata</taxon>
        <taxon>Gobiaria</taxon>
        <taxon>Gobiiformes</taxon>
        <taxon>Gobioidei</taxon>
        <taxon>Gobiidae</taxon>
        <taxon>Benthophilinae</taxon>
        <taxon>Neogobiini</taxon>
        <taxon>Neogobius</taxon>
    </lineage>
</organism>
<dbReference type="InterPro" id="IPR011992">
    <property type="entry name" value="EF-hand-dom_pair"/>
</dbReference>
<name>A0A8C6WE64_9GOBI</name>
<evidence type="ECO:0000256" key="2">
    <source>
        <dbReference type="ARBA" id="ARBA00022837"/>
    </source>
</evidence>
<reference evidence="4" key="1">
    <citation type="submission" date="2025-08" db="UniProtKB">
        <authorList>
            <consortium name="Ensembl"/>
        </authorList>
    </citation>
    <scope>IDENTIFICATION</scope>
</reference>
<dbReference type="Ensembl" id="ENSNMLT00000000383.1">
    <property type="protein sequence ID" value="ENSNMLP00000000316.1"/>
    <property type="gene ID" value="ENSNMLG00000000269.1"/>
</dbReference>
<dbReference type="InterPro" id="IPR018247">
    <property type="entry name" value="EF_Hand_1_Ca_BS"/>
</dbReference>
<evidence type="ECO:0000259" key="3">
    <source>
        <dbReference type="PROSITE" id="PS50222"/>
    </source>
</evidence>
<proteinExistence type="predicted"/>
<dbReference type="PROSITE" id="PS50222">
    <property type="entry name" value="EF_HAND_2"/>
    <property type="match status" value="1"/>
</dbReference>
<dbReference type="InterPro" id="IPR002048">
    <property type="entry name" value="EF_hand_dom"/>
</dbReference>
<keyword evidence="5" id="KW-1185">Reference proteome</keyword>
<dbReference type="Pfam" id="PF13833">
    <property type="entry name" value="EF-hand_8"/>
    <property type="match status" value="1"/>
</dbReference>
<dbReference type="GO" id="GO:0005509">
    <property type="term" value="F:calcium ion binding"/>
    <property type="evidence" value="ECO:0007669"/>
    <property type="project" value="InterPro"/>
</dbReference>
<protein>
    <recommendedName>
        <fullName evidence="3">EF-hand domain-containing protein</fullName>
    </recommendedName>
</protein>
<sequence>MSCCSEDELRKCFDEHAGPDGKLSRDELKKMVEEKMGCKIPVFGFFLSELQYKGKCPDGMDHDLFTCLDKDEDGQLSWDEFKVVAEKINKCKETMGPGPGPRQQRCNK</sequence>
<evidence type="ECO:0000313" key="4">
    <source>
        <dbReference type="Ensembl" id="ENSNMLP00000000316.1"/>
    </source>
</evidence>
<evidence type="ECO:0000313" key="5">
    <source>
        <dbReference type="Proteomes" id="UP000694523"/>
    </source>
</evidence>
<feature type="domain" description="EF-hand" evidence="3">
    <location>
        <begin position="63"/>
        <end position="91"/>
    </location>
</feature>
<keyword evidence="2" id="KW-0106">Calcium</keyword>